<dbReference type="EMBL" id="MU853332">
    <property type="protein sequence ID" value="KAK4117453.1"/>
    <property type="molecule type" value="Genomic_DNA"/>
</dbReference>
<comment type="caution">
    <text evidence="13">The sequence shown here is derived from an EMBL/GenBank/DDBJ whole genome shotgun (WGS) entry which is preliminary data.</text>
</comment>
<evidence type="ECO:0000256" key="4">
    <source>
        <dbReference type="ARBA" id="ARBA00022630"/>
    </source>
</evidence>
<evidence type="ECO:0000256" key="3">
    <source>
        <dbReference type="ARBA" id="ARBA00008000"/>
    </source>
</evidence>
<dbReference type="GO" id="GO:0071949">
    <property type="term" value="F:FAD binding"/>
    <property type="evidence" value="ECO:0007669"/>
    <property type="project" value="InterPro"/>
</dbReference>
<keyword evidence="11" id="KW-1133">Transmembrane helix</keyword>
<dbReference type="EC" id="1.1.2.4" evidence="9"/>
<dbReference type="GO" id="GO:1903457">
    <property type="term" value="P:lactate catabolic process"/>
    <property type="evidence" value="ECO:0007669"/>
    <property type="project" value="TreeGrafter"/>
</dbReference>
<keyword evidence="11" id="KW-0812">Transmembrane</keyword>
<dbReference type="InterPro" id="IPR016166">
    <property type="entry name" value="FAD-bd_PCMH"/>
</dbReference>
<dbReference type="GO" id="GO:0004458">
    <property type="term" value="F:D-lactate dehydrogenase (cytochrome) activity"/>
    <property type="evidence" value="ECO:0007669"/>
    <property type="project" value="UniProtKB-EC"/>
</dbReference>
<feature type="transmembrane region" description="Helical" evidence="11">
    <location>
        <begin position="54"/>
        <end position="73"/>
    </location>
</feature>
<dbReference type="Gene3D" id="1.10.45.10">
    <property type="entry name" value="Vanillyl-alcohol Oxidase, Chain A, domain 4"/>
    <property type="match status" value="1"/>
</dbReference>
<dbReference type="Pfam" id="PF02913">
    <property type="entry name" value="FAD-oxidase_C"/>
    <property type="match status" value="1"/>
</dbReference>
<dbReference type="Gene3D" id="3.30.465.10">
    <property type="match status" value="1"/>
</dbReference>
<dbReference type="PROSITE" id="PS51387">
    <property type="entry name" value="FAD_PCMH"/>
    <property type="match status" value="1"/>
</dbReference>
<dbReference type="PANTHER" id="PTHR11748:SF111">
    <property type="entry name" value="D-LACTATE DEHYDROGENASE, MITOCHONDRIAL-RELATED"/>
    <property type="match status" value="1"/>
</dbReference>
<evidence type="ECO:0000256" key="7">
    <source>
        <dbReference type="ARBA" id="ARBA00023002"/>
    </source>
</evidence>
<keyword evidence="8" id="KW-0496">Mitochondrion</keyword>
<protein>
    <recommendedName>
        <fullName evidence="9">D-lactate dehydrogenase (cytochrome)</fullName>
        <ecNumber evidence="9">1.1.2.4</ecNumber>
    </recommendedName>
</protein>
<sequence length="566" mass="61717">MSANRFARAARPLSRSLTVLNKSPCTAGQQRFAASSSRPAAAGNGQQPRIASTWSLSGVLAIAVAASVLGWGASELRHRGFPGAVLLDSAFPTPRYASMREMEQALEEIRQEIGNDDIISTDPDDLHAHGYSEWSSSNPEGLPVAVAYPRSTEQVSIIARICHKYRVPIIPYSGGSSLEGNFSAPYGGISVDFAFMDKIVQFNKDDMDVVVQPSIGWQDLNDQLAKMGSGLFFPIDPGPSAKIGGMIGTNCSGTNAVKYGTMKDWVINLTVVLADGTVIKTRRRPRKSSAGYNLNGLFVGSEGTLGLVTEATLKLTVIPEEFSVAVVTFPSIRNAASAAAEVMQTGIPVAAMEIMDEVQMKVVNMGGATAPRVWKEMPTLFFKFSGTKASVKENIDLVQKITRGHNGSNFEFAKDAREQKLLWSARKESLWSMLALRKEGEEVWSTDVAVPFSRLADIIEVSKKEMDDLGLFASILGHIGDGNFHESIIYNRQDKSERDKVETCVKNMVKRALEMEGTCTGEHSIGWGKKESLLWEVGQDTLGVMRAIKLALDPKWIMNPGKIFDR</sequence>
<reference evidence="13" key="1">
    <citation type="journal article" date="2023" name="Mol. Phylogenet. Evol.">
        <title>Genome-scale phylogeny and comparative genomics of the fungal order Sordariales.</title>
        <authorList>
            <person name="Hensen N."/>
            <person name="Bonometti L."/>
            <person name="Westerberg I."/>
            <person name="Brannstrom I.O."/>
            <person name="Guillou S."/>
            <person name="Cros-Aarteil S."/>
            <person name="Calhoun S."/>
            <person name="Haridas S."/>
            <person name="Kuo A."/>
            <person name="Mondo S."/>
            <person name="Pangilinan J."/>
            <person name="Riley R."/>
            <person name="LaButti K."/>
            <person name="Andreopoulos B."/>
            <person name="Lipzen A."/>
            <person name="Chen C."/>
            <person name="Yan M."/>
            <person name="Daum C."/>
            <person name="Ng V."/>
            <person name="Clum A."/>
            <person name="Steindorff A."/>
            <person name="Ohm R.A."/>
            <person name="Martin F."/>
            <person name="Silar P."/>
            <person name="Natvig D.O."/>
            <person name="Lalanne C."/>
            <person name="Gautier V."/>
            <person name="Ament-Velasquez S.L."/>
            <person name="Kruys A."/>
            <person name="Hutchinson M.I."/>
            <person name="Powell A.J."/>
            <person name="Barry K."/>
            <person name="Miller A.N."/>
            <person name="Grigoriev I.V."/>
            <person name="Debuchy R."/>
            <person name="Gladieux P."/>
            <person name="Hiltunen Thoren M."/>
            <person name="Johannesson H."/>
        </authorList>
    </citation>
    <scope>NUCLEOTIDE SEQUENCE</scope>
    <source>
        <strain evidence="13">CBS 508.74</strain>
    </source>
</reference>
<accession>A0AAN6TMY8</accession>
<dbReference type="FunFam" id="3.30.70.2740:FF:000001">
    <property type="entry name" value="D-lactate dehydrogenase mitochondrial"/>
    <property type="match status" value="1"/>
</dbReference>
<dbReference type="InterPro" id="IPR006094">
    <property type="entry name" value="Oxid_FAD_bind_N"/>
</dbReference>
<evidence type="ECO:0000256" key="1">
    <source>
        <dbReference type="ARBA" id="ARBA00001974"/>
    </source>
</evidence>
<dbReference type="RefSeq" id="XP_064675023.1">
    <property type="nucleotide sequence ID" value="XM_064809480.1"/>
</dbReference>
<evidence type="ECO:0000256" key="5">
    <source>
        <dbReference type="ARBA" id="ARBA00022827"/>
    </source>
</evidence>
<dbReference type="FunFam" id="1.10.45.10:FF:000001">
    <property type="entry name" value="D-lactate dehydrogenase mitochondrial"/>
    <property type="match status" value="1"/>
</dbReference>
<dbReference type="PANTHER" id="PTHR11748">
    <property type="entry name" value="D-LACTATE DEHYDROGENASE"/>
    <property type="match status" value="1"/>
</dbReference>
<evidence type="ECO:0000256" key="11">
    <source>
        <dbReference type="SAM" id="Phobius"/>
    </source>
</evidence>
<comment type="catalytic activity">
    <reaction evidence="10">
        <text>(R)-lactate + 2 Fe(III)-[cytochrome c] = 2 Fe(II)-[cytochrome c] + pyruvate + 2 H(+)</text>
        <dbReference type="Rhea" id="RHEA:13521"/>
        <dbReference type="Rhea" id="RHEA-COMP:10350"/>
        <dbReference type="Rhea" id="RHEA-COMP:14399"/>
        <dbReference type="ChEBI" id="CHEBI:15361"/>
        <dbReference type="ChEBI" id="CHEBI:15378"/>
        <dbReference type="ChEBI" id="CHEBI:16004"/>
        <dbReference type="ChEBI" id="CHEBI:29033"/>
        <dbReference type="ChEBI" id="CHEBI:29034"/>
        <dbReference type="EC" id="1.1.2.4"/>
    </reaction>
</comment>
<dbReference type="AlphaFoldDB" id="A0AAN6TMY8"/>
<proteinExistence type="inferred from homology"/>
<comment type="subcellular location">
    <subcellularLocation>
        <location evidence="2">Mitochondrion</location>
    </subcellularLocation>
</comment>
<dbReference type="Proteomes" id="UP001302812">
    <property type="component" value="Unassembled WGS sequence"/>
</dbReference>
<dbReference type="InterPro" id="IPR004113">
    <property type="entry name" value="FAD-bd_oxidored_4_C"/>
</dbReference>
<reference evidence="13" key="2">
    <citation type="submission" date="2023-05" db="EMBL/GenBank/DDBJ databases">
        <authorList>
            <consortium name="Lawrence Berkeley National Laboratory"/>
            <person name="Steindorff A."/>
            <person name="Hensen N."/>
            <person name="Bonometti L."/>
            <person name="Westerberg I."/>
            <person name="Brannstrom I.O."/>
            <person name="Guillou S."/>
            <person name="Cros-Aarteil S."/>
            <person name="Calhoun S."/>
            <person name="Haridas S."/>
            <person name="Kuo A."/>
            <person name="Mondo S."/>
            <person name="Pangilinan J."/>
            <person name="Riley R."/>
            <person name="Labutti K."/>
            <person name="Andreopoulos B."/>
            <person name="Lipzen A."/>
            <person name="Chen C."/>
            <person name="Yanf M."/>
            <person name="Daum C."/>
            <person name="Ng V."/>
            <person name="Clum A."/>
            <person name="Ohm R."/>
            <person name="Martin F."/>
            <person name="Silar P."/>
            <person name="Natvig D."/>
            <person name="Lalanne C."/>
            <person name="Gautier V."/>
            <person name="Ament-Velasquez S.L."/>
            <person name="Kruys A."/>
            <person name="Hutchinson M.I."/>
            <person name="Powell A.J."/>
            <person name="Barry K."/>
            <person name="Miller A.N."/>
            <person name="Grigoriev I.V."/>
            <person name="Debuchy R."/>
            <person name="Gladieux P."/>
            <person name="Thoren M.H."/>
            <person name="Johannesson H."/>
        </authorList>
    </citation>
    <scope>NUCLEOTIDE SEQUENCE</scope>
    <source>
        <strain evidence="13">CBS 508.74</strain>
    </source>
</reference>
<keyword evidence="5" id="KW-0274">FAD</keyword>
<dbReference type="GO" id="GO:0008720">
    <property type="term" value="F:D-lactate dehydrogenase (NAD+) activity"/>
    <property type="evidence" value="ECO:0007669"/>
    <property type="project" value="TreeGrafter"/>
</dbReference>
<keyword evidence="7" id="KW-0560">Oxidoreductase</keyword>
<dbReference type="GeneID" id="89933604"/>
<evidence type="ECO:0000256" key="8">
    <source>
        <dbReference type="ARBA" id="ARBA00023128"/>
    </source>
</evidence>
<keyword evidence="11" id="KW-0472">Membrane</keyword>
<keyword evidence="6" id="KW-0809">Transit peptide</keyword>
<feature type="domain" description="FAD-binding PCMH-type" evidence="12">
    <location>
        <begin position="139"/>
        <end position="318"/>
    </location>
</feature>
<evidence type="ECO:0000256" key="10">
    <source>
        <dbReference type="ARBA" id="ARBA00051436"/>
    </source>
</evidence>
<dbReference type="FunFam" id="3.30.465.10:FF:000014">
    <property type="entry name" value="D-lactate dehydrogenase (Cytochrome), putative"/>
    <property type="match status" value="1"/>
</dbReference>
<dbReference type="SUPFAM" id="SSF55103">
    <property type="entry name" value="FAD-linked oxidases, C-terminal domain"/>
    <property type="match status" value="1"/>
</dbReference>
<dbReference type="InterPro" id="IPR016164">
    <property type="entry name" value="FAD-linked_Oxase-like_C"/>
</dbReference>
<dbReference type="Pfam" id="PF01565">
    <property type="entry name" value="FAD_binding_4"/>
    <property type="match status" value="1"/>
</dbReference>
<organism evidence="13 14">
    <name type="scientific">Canariomyces notabilis</name>
    <dbReference type="NCBI Taxonomy" id="2074819"/>
    <lineage>
        <taxon>Eukaryota</taxon>
        <taxon>Fungi</taxon>
        <taxon>Dikarya</taxon>
        <taxon>Ascomycota</taxon>
        <taxon>Pezizomycotina</taxon>
        <taxon>Sordariomycetes</taxon>
        <taxon>Sordariomycetidae</taxon>
        <taxon>Sordariales</taxon>
        <taxon>Chaetomiaceae</taxon>
        <taxon>Canariomyces</taxon>
    </lineage>
</organism>
<dbReference type="InterPro" id="IPR036318">
    <property type="entry name" value="FAD-bd_PCMH-like_sf"/>
</dbReference>
<dbReference type="InterPro" id="IPR016169">
    <property type="entry name" value="FAD-bd_PCMH_sub2"/>
</dbReference>
<dbReference type="InterPro" id="IPR016171">
    <property type="entry name" value="Vanillyl_alc_oxidase_C-sub2"/>
</dbReference>
<dbReference type="GO" id="GO:0005739">
    <property type="term" value="C:mitochondrion"/>
    <property type="evidence" value="ECO:0007669"/>
    <property type="project" value="UniProtKB-SubCell"/>
</dbReference>
<evidence type="ECO:0000259" key="12">
    <source>
        <dbReference type="PROSITE" id="PS51387"/>
    </source>
</evidence>
<evidence type="ECO:0000256" key="6">
    <source>
        <dbReference type="ARBA" id="ARBA00022946"/>
    </source>
</evidence>
<dbReference type="Gene3D" id="3.30.70.2740">
    <property type="match status" value="1"/>
</dbReference>
<evidence type="ECO:0000256" key="9">
    <source>
        <dbReference type="ARBA" id="ARBA00038897"/>
    </source>
</evidence>
<keyword evidence="4" id="KW-0285">Flavoprotein</keyword>
<evidence type="ECO:0000313" key="13">
    <source>
        <dbReference type="EMBL" id="KAK4117453.1"/>
    </source>
</evidence>
<comment type="cofactor">
    <cofactor evidence="1">
        <name>FAD</name>
        <dbReference type="ChEBI" id="CHEBI:57692"/>
    </cofactor>
</comment>
<name>A0AAN6TMY8_9PEZI</name>
<dbReference type="SUPFAM" id="SSF56176">
    <property type="entry name" value="FAD-binding/transporter-associated domain-like"/>
    <property type="match status" value="1"/>
</dbReference>
<evidence type="ECO:0000256" key="2">
    <source>
        <dbReference type="ARBA" id="ARBA00004173"/>
    </source>
</evidence>
<comment type="similarity">
    <text evidence="3">Belongs to the FAD-binding oxidoreductase/transferase type 4 family.</text>
</comment>
<gene>
    <name evidence="13" type="ORF">N656DRAFT_38709</name>
</gene>
<evidence type="ECO:0000313" key="14">
    <source>
        <dbReference type="Proteomes" id="UP001302812"/>
    </source>
</evidence>
<keyword evidence="14" id="KW-1185">Reference proteome</keyword>